<evidence type="ECO:0000313" key="4">
    <source>
        <dbReference type="Proteomes" id="UP001140094"/>
    </source>
</evidence>
<organism evidence="3 4">
    <name type="scientific">Coemansia guatemalensis</name>
    <dbReference type="NCBI Taxonomy" id="2761395"/>
    <lineage>
        <taxon>Eukaryota</taxon>
        <taxon>Fungi</taxon>
        <taxon>Fungi incertae sedis</taxon>
        <taxon>Zoopagomycota</taxon>
        <taxon>Kickxellomycotina</taxon>
        <taxon>Kickxellomycetes</taxon>
        <taxon>Kickxellales</taxon>
        <taxon>Kickxellaceae</taxon>
        <taxon>Coemansia</taxon>
    </lineage>
</organism>
<dbReference type="AlphaFoldDB" id="A0A9W8I2U8"/>
<proteinExistence type="predicted"/>
<evidence type="ECO:0000313" key="3">
    <source>
        <dbReference type="EMBL" id="KAJ2805047.1"/>
    </source>
</evidence>
<feature type="compositionally biased region" description="Basic residues" evidence="1">
    <location>
        <begin position="91"/>
        <end position="102"/>
    </location>
</feature>
<reference evidence="3" key="1">
    <citation type="submission" date="2022-07" db="EMBL/GenBank/DDBJ databases">
        <title>Phylogenomic reconstructions and comparative analyses of Kickxellomycotina fungi.</title>
        <authorList>
            <person name="Reynolds N.K."/>
            <person name="Stajich J.E."/>
            <person name="Barry K."/>
            <person name="Grigoriev I.V."/>
            <person name="Crous P."/>
            <person name="Smith M.E."/>
        </authorList>
    </citation>
    <scope>NUCLEOTIDE SEQUENCE</scope>
    <source>
        <strain evidence="3">NRRL 1565</strain>
    </source>
</reference>
<comment type="caution">
    <text evidence="3">The sequence shown here is derived from an EMBL/GenBank/DDBJ whole genome shotgun (WGS) entry which is preliminary data.</text>
</comment>
<evidence type="ECO:0000256" key="1">
    <source>
        <dbReference type="SAM" id="MobiDB-lite"/>
    </source>
</evidence>
<accession>A0A9W8I2U8</accession>
<gene>
    <name evidence="3" type="ORF">H4R20_002249</name>
</gene>
<dbReference type="EMBL" id="JANBUO010000331">
    <property type="protein sequence ID" value="KAJ2805047.1"/>
    <property type="molecule type" value="Genomic_DNA"/>
</dbReference>
<sequence length="165" mass="17786">MSKFIITVALLSATVSAHVYSTNKEAKIRNNDKNGAESLDKQEYAPLVVHHHMRSTNGRHADLDNSEDEVDTHHNGAVLEARKSTANGRPRLARRRSSKPAQHHYPAPPMPAAWIEPTPTPEDVAGAISRALLDPQVEVAGGSEFSALLLSAIESNGGNMPVVSI</sequence>
<dbReference type="Proteomes" id="UP001140094">
    <property type="component" value="Unassembled WGS sequence"/>
</dbReference>
<name>A0A9W8I2U8_9FUNG</name>
<protein>
    <submittedName>
        <fullName evidence="3">Uncharacterized protein</fullName>
    </submittedName>
</protein>
<feature type="region of interest" description="Disordered" evidence="1">
    <location>
        <begin position="82"/>
        <end position="112"/>
    </location>
</feature>
<evidence type="ECO:0000256" key="2">
    <source>
        <dbReference type="SAM" id="SignalP"/>
    </source>
</evidence>
<feature type="signal peptide" evidence="2">
    <location>
        <begin position="1"/>
        <end position="17"/>
    </location>
</feature>
<dbReference type="OrthoDB" id="5598544at2759"/>
<keyword evidence="2" id="KW-0732">Signal</keyword>
<keyword evidence="4" id="KW-1185">Reference proteome</keyword>
<feature type="chain" id="PRO_5040775848" evidence="2">
    <location>
        <begin position="18"/>
        <end position="165"/>
    </location>
</feature>